<dbReference type="InterPro" id="IPR042001">
    <property type="entry name" value="Sortase_F"/>
</dbReference>
<keyword evidence="2" id="KW-0812">Transmembrane</keyword>
<evidence type="ECO:0000256" key="1">
    <source>
        <dbReference type="ARBA" id="ARBA00022801"/>
    </source>
</evidence>
<dbReference type="SUPFAM" id="SSF63817">
    <property type="entry name" value="Sortase"/>
    <property type="match status" value="1"/>
</dbReference>
<keyword evidence="2" id="KW-0472">Membrane</keyword>
<dbReference type="InterPro" id="IPR023365">
    <property type="entry name" value="Sortase_dom-sf"/>
</dbReference>
<evidence type="ECO:0000313" key="4">
    <source>
        <dbReference type="Proteomes" id="UP001596413"/>
    </source>
</evidence>
<reference evidence="4" key="1">
    <citation type="journal article" date="2019" name="Int. J. Syst. Evol. Microbiol.">
        <title>The Global Catalogue of Microorganisms (GCM) 10K type strain sequencing project: providing services to taxonomists for standard genome sequencing and annotation.</title>
        <authorList>
            <consortium name="The Broad Institute Genomics Platform"/>
            <consortium name="The Broad Institute Genome Sequencing Center for Infectious Disease"/>
            <person name="Wu L."/>
            <person name="Ma J."/>
        </authorList>
    </citation>
    <scope>NUCLEOTIDE SEQUENCE [LARGE SCALE GENOMIC DNA]</scope>
    <source>
        <strain evidence="4">CGMCC 1.13681</strain>
    </source>
</reference>
<organism evidence="3 4">
    <name type="scientific">Streptomyces polyrhachis</name>
    <dbReference type="NCBI Taxonomy" id="1282885"/>
    <lineage>
        <taxon>Bacteria</taxon>
        <taxon>Bacillati</taxon>
        <taxon>Actinomycetota</taxon>
        <taxon>Actinomycetes</taxon>
        <taxon>Kitasatosporales</taxon>
        <taxon>Streptomycetaceae</taxon>
        <taxon>Streptomyces</taxon>
    </lineage>
</organism>
<protein>
    <submittedName>
        <fullName evidence="3">Class F sortase</fullName>
    </submittedName>
</protein>
<dbReference type="Proteomes" id="UP001596413">
    <property type="component" value="Unassembled WGS sequence"/>
</dbReference>
<evidence type="ECO:0000256" key="2">
    <source>
        <dbReference type="SAM" id="Phobius"/>
    </source>
</evidence>
<dbReference type="Pfam" id="PF04203">
    <property type="entry name" value="Sortase"/>
    <property type="match status" value="1"/>
</dbReference>
<dbReference type="Gene3D" id="2.40.260.10">
    <property type="entry name" value="Sortase"/>
    <property type="match status" value="1"/>
</dbReference>
<feature type="transmembrane region" description="Helical" evidence="2">
    <location>
        <begin position="12"/>
        <end position="36"/>
    </location>
</feature>
<dbReference type="InterPro" id="IPR005754">
    <property type="entry name" value="Sortase"/>
</dbReference>
<dbReference type="CDD" id="cd05829">
    <property type="entry name" value="Sortase_F"/>
    <property type="match status" value="1"/>
</dbReference>
<keyword evidence="4" id="KW-1185">Reference proteome</keyword>
<keyword evidence="1" id="KW-0378">Hydrolase</keyword>
<proteinExistence type="predicted"/>
<dbReference type="RefSeq" id="WP_386412654.1">
    <property type="nucleotide sequence ID" value="NZ_JBHSZO010000006.1"/>
</dbReference>
<name>A0ABW2GDN5_9ACTN</name>
<keyword evidence="2" id="KW-1133">Transmembrane helix</keyword>
<evidence type="ECO:0000313" key="3">
    <source>
        <dbReference type="EMBL" id="MFC7217668.1"/>
    </source>
</evidence>
<gene>
    <name evidence="3" type="ORF">ACFQLX_05700</name>
</gene>
<comment type="caution">
    <text evidence="3">The sequence shown here is derived from an EMBL/GenBank/DDBJ whole genome shotgun (WGS) entry which is preliminary data.</text>
</comment>
<accession>A0ABW2GDN5</accession>
<dbReference type="EMBL" id="JBHSZO010000006">
    <property type="protein sequence ID" value="MFC7217668.1"/>
    <property type="molecule type" value="Genomic_DNA"/>
</dbReference>
<sequence>MTHPTPSKARARISTALIVLGFAAGIAMICFGLYGFGPPAPDAEDALMDGAPPGRAPLSASAPETVRIPGIEVAAPLARVGLDPEGWVQAPPAEDPDTAGWYAGSVTPGARGTSVLVGHVDSESGPAVFYRAGELKKGRRIEVARADGSTAVFTVYRVQLFQTRDFPSEGVYRDTRHAELRLLTCGGTYRPGRGYSGNTVVFARLTSVR</sequence>
<dbReference type="NCBIfam" id="NF033748">
    <property type="entry name" value="class_F_sortase"/>
    <property type="match status" value="1"/>
</dbReference>